<dbReference type="InterPro" id="IPR016131">
    <property type="entry name" value="Haemerythrin_Fe_BS"/>
</dbReference>
<dbReference type="NCBIfam" id="TIGR02481">
    <property type="entry name" value="hemeryth_dom"/>
    <property type="match status" value="1"/>
</dbReference>
<dbReference type="EMBL" id="JAFBDQ010000001">
    <property type="protein sequence ID" value="MBM7555441.1"/>
    <property type="molecule type" value="Genomic_DNA"/>
</dbReference>
<evidence type="ECO:0000256" key="1">
    <source>
        <dbReference type="ARBA" id="ARBA00010587"/>
    </source>
</evidence>
<proteinExistence type="inferred from homology"/>
<dbReference type="Pfam" id="PF01814">
    <property type="entry name" value="Hemerythrin"/>
    <property type="match status" value="1"/>
</dbReference>
<dbReference type="InterPro" id="IPR035938">
    <property type="entry name" value="Hemerythrin-like_sf"/>
</dbReference>
<gene>
    <name evidence="5" type="ORF">JOC47_000265</name>
</gene>
<dbReference type="PANTHER" id="PTHR37164">
    <property type="entry name" value="BACTERIOHEMERYTHRIN"/>
    <property type="match status" value="1"/>
</dbReference>
<evidence type="ECO:0000313" key="6">
    <source>
        <dbReference type="Proteomes" id="UP000774000"/>
    </source>
</evidence>
<evidence type="ECO:0000256" key="2">
    <source>
        <dbReference type="ARBA" id="ARBA00022723"/>
    </source>
</evidence>
<dbReference type="GO" id="GO:0046872">
    <property type="term" value="F:metal ion binding"/>
    <property type="evidence" value="ECO:0007669"/>
    <property type="project" value="UniProtKB-KW"/>
</dbReference>
<reference evidence="5" key="1">
    <citation type="submission" date="2021-01" db="EMBL/GenBank/DDBJ databases">
        <title>Genomic Encyclopedia of Type Strains, Phase IV (KMG-IV): sequencing the most valuable type-strain genomes for metagenomic binning, comparative biology and taxonomic classification.</title>
        <authorList>
            <person name="Goeker M."/>
        </authorList>
    </citation>
    <scope>NUCLEOTIDE SEQUENCE</scope>
    <source>
        <strain evidence="5">DSM 23230</strain>
    </source>
</reference>
<comment type="caution">
    <text evidence="5">The sequence shown here is derived from an EMBL/GenBank/DDBJ whole genome shotgun (WGS) entry which is preliminary data.</text>
</comment>
<keyword evidence="2" id="KW-0479">Metal-binding</keyword>
<dbReference type="InterPro" id="IPR050669">
    <property type="entry name" value="Hemerythrin"/>
</dbReference>
<evidence type="ECO:0000256" key="3">
    <source>
        <dbReference type="ARBA" id="ARBA00023004"/>
    </source>
</evidence>
<comment type="similarity">
    <text evidence="1">Belongs to the hemerythrin family.</text>
</comment>
<dbReference type="NCBIfam" id="NF033749">
    <property type="entry name" value="bact_hemeryth"/>
    <property type="match status" value="1"/>
</dbReference>
<accession>A0A939BQZ2</accession>
<feature type="domain" description="Hemerythrin-like" evidence="4">
    <location>
        <begin position="12"/>
        <end position="138"/>
    </location>
</feature>
<name>A0A939BQZ2_9FIRM</name>
<dbReference type="PANTHER" id="PTHR37164:SF1">
    <property type="entry name" value="BACTERIOHEMERYTHRIN"/>
    <property type="match status" value="1"/>
</dbReference>
<evidence type="ECO:0000259" key="4">
    <source>
        <dbReference type="Pfam" id="PF01814"/>
    </source>
</evidence>
<dbReference type="PROSITE" id="PS00550">
    <property type="entry name" value="HEMERYTHRINS"/>
    <property type="match status" value="1"/>
</dbReference>
<dbReference type="RefSeq" id="WP_204700153.1">
    <property type="nucleotide sequence ID" value="NZ_JAFBDQ010000001.1"/>
</dbReference>
<keyword evidence="6" id="KW-1185">Reference proteome</keyword>
<dbReference type="InterPro" id="IPR012312">
    <property type="entry name" value="Hemerythrin-like"/>
</dbReference>
<dbReference type="SUPFAM" id="SSF47188">
    <property type="entry name" value="Hemerythrin-like"/>
    <property type="match status" value="1"/>
</dbReference>
<keyword evidence="3" id="KW-0408">Iron</keyword>
<sequence length="139" mass="17178">MTVNWSQDLEIGVEKIDRQHRAFFEQRDKFLNACTKLLEEEGDSKTTRDEIDELFYFLTDYFKTHFDDEEELLEEKEYPYYEQHQKRHRKFISEIQEIKYEFLQSEEIDIDLLHNLEEKITDWFVNHIAKEDKKIAEYL</sequence>
<dbReference type="Gene3D" id="1.20.120.50">
    <property type="entry name" value="Hemerythrin-like"/>
    <property type="match status" value="1"/>
</dbReference>
<dbReference type="InterPro" id="IPR012827">
    <property type="entry name" value="Hemerythrin_metal-bd"/>
</dbReference>
<protein>
    <submittedName>
        <fullName evidence="5">Hemerythrin</fullName>
    </submittedName>
</protein>
<dbReference type="CDD" id="cd12107">
    <property type="entry name" value="Hemerythrin"/>
    <property type="match status" value="1"/>
</dbReference>
<evidence type="ECO:0000313" key="5">
    <source>
        <dbReference type="EMBL" id="MBM7555441.1"/>
    </source>
</evidence>
<dbReference type="Proteomes" id="UP000774000">
    <property type="component" value="Unassembled WGS sequence"/>
</dbReference>
<organism evidence="5 6">
    <name type="scientific">Halanaerobacter jeridensis</name>
    <dbReference type="NCBI Taxonomy" id="706427"/>
    <lineage>
        <taxon>Bacteria</taxon>
        <taxon>Bacillati</taxon>
        <taxon>Bacillota</taxon>
        <taxon>Clostridia</taxon>
        <taxon>Halanaerobiales</taxon>
        <taxon>Halobacteroidaceae</taxon>
        <taxon>Halanaerobacter</taxon>
    </lineage>
</organism>
<dbReference type="AlphaFoldDB" id="A0A939BQZ2"/>